<dbReference type="AlphaFoldDB" id="A0AA86PPM2"/>
<reference evidence="1" key="1">
    <citation type="submission" date="2023-06" db="EMBL/GenBank/DDBJ databases">
        <authorList>
            <person name="Kurt Z."/>
        </authorList>
    </citation>
    <scope>NUCLEOTIDE SEQUENCE</scope>
</reference>
<name>A0AA86PPM2_9EUKA</name>
<keyword evidence="3" id="KW-1185">Reference proteome</keyword>
<dbReference type="EMBL" id="CATOUU010000699">
    <property type="protein sequence ID" value="CAI9942411.1"/>
    <property type="molecule type" value="Genomic_DNA"/>
</dbReference>
<dbReference type="EMBL" id="CAXDID020000073">
    <property type="protein sequence ID" value="CAL6015521.1"/>
    <property type="molecule type" value="Genomic_DNA"/>
</dbReference>
<evidence type="ECO:0000313" key="3">
    <source>
        <dbReference type="Proteomes" id="UP001642409"/>
    </source>
</evidence>
<dbReference type="Proteomes" id="UP001642409">
    <property type="component" value="Unassembled WGS sequence"/>
</dbReference>
<evidence type="ECO:0000313" key="2">
    <source>
        <dbReference type="EMBL" id="CAL6015521.1"/>
    </source>
</evidence>
<organism evidence="1">
    <name type="scientific">Hexamita inflata</name>
    <dbReference type="NCBI Taxonomy" id="28002"/>
    <lineage>
        <taxon>Eukaryota</taxon>
        <taxon>Metamonada</taxon>
        <taxon>Diplomonadida</taxon>
        <taxon>Hexamitidae</taxon>
        <taxon>Hexamitinae</taxon>
        <taxon>Hexamita</taxon>
    </lineage>
</organism>
<accession>A0AA86PPM2</accession>
<protein>
    <submittedName>
        <fullName evidence="2">Hypothetical_protein</fullName>
    </submittedName>
</protein>
<comment type="caution">
    <text evidence="1">The sequence shown here is derived from an EMBL/GenBank/DDBJ whole genome shotgun (WGS) entry which is preliminary data.</text>
</comment>
<proteinExistence type="predicted"/>
<reference evidence="2 3" key="2">
    <citation type="submission" date="2024-07" db="EMBL/GenBank/DDBJ databases">
        <authorList>
            <person name="Akdeniz Z."/>
        </authorList>
    </citation>
    <scope>NUCLEOTIDE SEQUENCE [LARGE SCALE GENOMIC DNA]</scope>
</reference>
<sequence length="186" mass="22319">MKRQEVEISQIQLLYMNKIRVGKYQRKIEIYKNRKFDRSQSPENPFPELAGAVTTDGLVFVGFSNTPLISQFAYSQFCQLWKTLINLIGFYVIQLISMEYNFNGIYKIVLIEIINKMSIQNEKPQIRQVSINSIYLIKINYHIRIFNYENENIIQSDRVLQKLYILFKFKYQNIIYTYIIIQRQQC</sequence>
<evidence type="ECO:0000313" key="1">
    <source>
        <dbReference type="EMBL" id="CAI9942411.1"/>
    </source>
</evidence>
<gene>
    <name evidence="2" type="ORF">HINF_LOCUS24909</name>
    <name evidence="1" type="ORF">HINF_LOCUS30056</name>
</gene>